<dbReference type="InterPro" id="IPR036821">
    <property type="entry name" value="Peptide_deformylase_sf"/>
</dbReference>
<evidence type="ECO:0000256" key="1">
    <source>
        <dbReference type="ARBA" id="ARBA00004229"/>
    </source>
</evidence>
<comment type="subcellular location">
    <subcellularLocation>
        <location evidence="1 11">Plastid</location>
        <location evidence="1 11">Chloroplast</location>
    </subcellularLocation>
</comment>
<dbReference type="HAMAP" id="MF_00163">
    <property type="entry name" value="Pep_deformylase"/>
    <property type="match status" value="1"/>
</dbReference>
<comment type="similarity">
    <text evidence="2 11">Belongs to the polypeptide deformylase family.</text>
</comment>
<dbReference type="GO" id="GO:0042586">
    <property type="term" value="F:peptide deformylase activity"/>
    <property type="evidence" value="ECO:0007669"/>
    <property type="project" value="UniProtKB-EC"/>
</dbReference>
<dbReference type="EMBL" id="CM026433">
    <property type="protein sequence ID" value="KAG0553716.1"/>
    <property type="molecule type" value="Genomic_DNA"/>
</dbReference>
<keyword evidence="7 11" id="KW-0378">Hydrolase</keyword>
<evidence type="ECO:0000256" key="11">
    <source>
        <dbReference type="RuleBase" id="RU362111"/>
    </source>
</evidence>
<dbReference type="PANTHER" id="PTHR10458:SF22">
    <property type="entry name" value="PEPTIDE DEFORMYLASE"/>
    <property type="match status" value="1"/>
</dbReference>
<dbReference type="CDD" id="cd00487">
    <property type="entry name" value="Pep_deformylase"/>
    <property type="match status" value="1"/>
</dbReference>
<keyword evidence="9 11" id="KW-0809">Transit peptide</keyword>
<organism evidence="12 13">
    <name type="scientific">Ceratodon purpureus</name>
    <name type="common">Fire moss</name>
    <name type="synonym">Dicranum purpureum</name>
    <dbReference type="NCBI Taxonomy" id="3225"/>
    <lineage>
        <taxon>Eukaryota</taxon>
        <taxon>Viridiplantae</taxon>
        <taxon>Streptophyta</taxon>
        <taxon>Embryophyta</taxon>
        <taxon>Bryophyta</taxon>
        <taxon>Bryophytina</taxon>
        <taxon>Bryopsida</taxon>
        <taxon>Dicranidae</taxon>
        <taxon>Pseudoditrichales</taxon>
        <taxon>Ditrichaceae</taxon>
        <taxon>Ceratodon</taxon>
    </lineage>
</organism>
<dbReference type="SUPFAM" id="SSF56420">
    <property type="entry name" value="Peptide deformylase"/>
    <property type="match status" value="1"/>
</dbReference>
<evidence type="ECO:0000256" key="7">
    <source>
        <dbReference type="ARBA" id="ARBA00022801"/>
    </source>
</evidence>
<dbReference type="NCBIfam" id="NF001159">
    <property type="entry name" value="PRK00150.1-3"/>
    <property type="match status" value="1"/>
</dbReference>
<protein>
    <recommendedName>
        <fullName evidence="3 11">Peptide deformylase</fullName>
        <ecNumber evidence="3 11">3.5.1.88</ecNumber>
    </recommendedName>
</protein>
<evidence type="ECO:0000256" key="10">
    <source>
        <dbReference type="ARBA" id="ARBA00023004"/>
    </source>
</evidence>
<dbReference type="GO" id="GO:0046872">
    <property type="term" value="F:metal ion binding"/>
    <property type="evidence" value="ECO:0007669"/>
    <property type="project" value="UniProtKB-KW"/>
</dbReference>
<keyword evidence="5 11" id="KW-0934">Plastid</keyword>
<evidence type="ECO:0000256" key="4">
    <source>
        <dbReference type="ARBA" id="ARBA00022528"/>
    </source>
</evidence>
<dbReference type="EC" id="3.5.1.88" evidence="3 11"/>
<dbReference type="InterPro" id="IPR023635">
    <property type="entry name" value="Peptide_deformylase"/>
</dbReference>
<evidence type="ECO:0000256" key="9">
    <source>
        <dbReference type="ARBA" id="ARBA00022946"/>
    </source>
</evidence>
<keyword evidence="13" id="KW-1185">Reference proteome</keyword>
<keyword evidence="4 11" id="KW-0150">Chloroplast</keyword>
<comment type="function">
    <text evidence="11">Removes the formyl group from the N-terminal Met of newly synthesized proteins.</text>
</comment>
<evidence type="ECO:0000256" key="2">
    <source>
        <dbReference type="ARBA" id="ARBA00010759"/>
    </source>
</evidence>
<dbReference type="AlphaFoldDB" id="A0A8T0G331"/>
<dbReference type="GO" id="GO:0009507">
    <property type="term" value="C:chloroplast"/>
    <property type="evidence" value="ECO:0007669"/>
    <property type="project" value="UniProtKB-SubCell"/>
</dbReference>
<dbReference type="FunFam" id="3.90.45.10:FF:000006">
    <property type="entry name" value="Peptide deformylase"/>
    <property type="match status" value="1"/>
</dbReference>
<name>A0A8T0G331_CERPU</name>
<dbReference type="Gene3D" id="3.90.45.10">
    <property type="entry name" value="Peptide deformylase"/>
    <property type="match status" value="1"/>
</dbReference>
<sequence>MQGTRLGGSLRPCTSLLHASLSHRTSSLPLFHFGNRSLVSSSVFRGENRYGSSEGIISRKVSEHRVWPRGDAERALGLGLRRHLGVVAAKRSFLTELQSIKDEADAAGPLDFESPLEVVLYPDPRLRAKNKLINVFDEKLQQLVNEMFDIMYKTDGVGLAAPQVGVNVRLMVYNPVGERGKGEEYVLVNPRIVKFGKTRDVFDEGCLSFPVIEGGPDQAPTIEAAVERPKSVRIDAQDIKGKKFSISLKEWQARIFQHEYDHLEGTLYFDRMTPEVLDTIRPELERLEKLYEERTGLPSPERISERR</sequence>
<comment type="caution">
    <text evidence="12">The sequence shown here is derived from an EMBL/GenBank/DDBJ whole genome shotgun (WGS) entry which is preliminary data.</text>
</comment>
<evidence type="ECO:0000313" key="13">
    <source>
        <dbReference type="Proteomes" id="UP000822688"/>
    </source>
</evidence>
<dbReference type="PANTHER" id="PTHR10458">
    <property type="entry name" value="PEPTIDE DEFORMYLASE"/>
    <property type="match status" value="1"/>
</dbReference>
<evidence type="ECO:0000256" key="3">
    <source>
        <dbReference type="ARBA" id="ARBA00012175"/>
    </source>
</evidence>
<evidence type="ECO:0000256" key="8">
    <source>
        <dbReference type="ARBA" id="ARBA00022917"/>
    </source>
</evidence>
<dbReference type="NCBIfam" id="TIGR00079">
    <property type="entry name" value="pept_deformyl"/>
    <property type="match status" value="1"/>
</dbReference>
<proteinExistence type="inferred from homology"/>
<keyword evidence="6 11" id="KW-0479">Metal-binding</keyword>
<keyword evidence="10" id="KW-0408">Iron</keyword>
<keyword evidence="8 11" id="KW-0648">Protein biosynthesis</keyword>
<reference evidence="12" key="1">
    <citation type="submission" date="2020-06" db="EMBL/GenBank/DDBJ databases">
        <title>WGS assembly of Ceratodon purpureus strain R40.</title>
        <authorList>
            <person name="Carey S.B."/>
            <person name="Jenkins J."/>
            <person name="Shu S."/>
            <person name="Lovell J.T."/>
            <person name="Sreedasyam A."/>
            <person name="Maumus F."/>
            <person name="Tiley G.P."/>
            <person name="Fernandez-Pozo N."/>
            <person name="Barry K."/>
            <person name="Chen C."/>
            <person name="Wang M."/>
            <person name="Lipzen A."/>
            <person name="Daum C."/>
            <person name="Saski C.A."/>
            <person name="Payton A.C."/>
            <person name="Mcbreen J.C."/>
            <person name="Conrad R.E."/>
            <person name="Kollar L.M."/>
            <person name="Olsson S."/>
            <person name="Huttunen S."/>
            <person name="Landis J.B."/>
            <person name="Wickett N.J."/>
            <person name="Johnson M.G."/>
            <person name="Rensing S.A."/>
            <person name="Grimwood J."/>
            <person name="Schmutz J."/>
            <person name="Mcdaniel S.F."/>
        </authorList>
    </citation>
    <scope>NUCLEOTIDE SEQUENCE</scope>
    <source>
        <strain evidence="12">R40</strain>
    </source>
</reference>
<accession>A0A8T0G331</accession>
<dbReference type="PRINTS" id="PR01576">
    <property type="entry name" value="PDEFORMYLASE"/>
</dbReference>
<evidence type="ECO:0000256" key="6">
    <source>
        <dbReference type="ARBA" id="ARBA00022723"/>
    </source>
</evidence>
<gene>
    <name evidence="12" type="ORF">KC19_12G033700</name>
</gene>
<dbReference type="Pfam" id="PF01327">
    <property type="entry name" value="Pep_deformylase"/>
    <property type="match status" value="1"/>
</dbReference>
<evidence type="ECO:0000256" key="5">
    <source>
        <dbReference type="ARBA" id="ARBA00022640"/>
    </source>
</evidence>
<dbReference type="EMBL" id="CM026433">
    <property type="protein sequence ID" value="KAG0553717.1"/>
    <property type="molecule type" value="Genomic_DNA"/>
</dbReference>
<dbReference type="GO" id="GO:0006412">
    <property type="term" value="P:translation"/>
    <property type="evidence" value="ECO:0007669"/>
    <property type="project" value="UniProtKB-KW"/>
</dbReference>
<evidence type="ECO:0000313" key="12">
    <source>
        <dbReference type="EMBL" id="KAG0553716.1"/>
    </source>
</evidence>
<dbReference type="Proteomes" id="UP000822688">
    <property type="component" value="Chromosome 12"/>
</dbReference>
<comment type="catalytic activity">
    <reaction evidence="11">
        <text>N-terminal N-formyl-L-methionyl-[peptide] + H2O = N-terminal L-methionyl-[peptide] + formate</text>
        <dbReference type="Rhea" id="RHEA:24420"/>
        <dbReference type="Rhea" id="RHEA-COMP:10639"/>
        <dbReference type="Rhea" id="RHEA-COMP:10640"/>
        <dbReference type="ChEBI" id="CHEBI:15377"/>
        <dbReference type="ChEBI" id="CHEBI:15740"/>
        <dbReference type="ChEBI" id="CHEBI:49298"/>
        <dbReference type="ChEBI" id="CHEBI:64731"/>
        <dbReference type="EC" id="3.5.1.88"/>
    </reaction>
</comment>